<dbReference type="Pfam" id="PF19306">
    <property type="entry name" value="WHD_Lhr"/>
    <property type="match status" value="1"/>
</dbReference>
<organism evidence="12 13">
    <name type="scientific">Serinibacter arcticus</name>
    <dbReference type="NCBI Taxonomy" id="1655435"/>
    <lineage>
        <taxon>Bacteria</taxon>
        <taxon>Bacillati</taxon>
        <taxon>Actinomycetota</taxon>
        <taxon>Actinomycetes</taxon>
        <taxon>Micrococcales</taxon>
        <taxon>Beutenbergiaceae</taxon>
        <taxon>Serinibacter</taxon>
    </lineage>
</organism>
<evidence type="ECO:0000313" key="12">
    <source>
        <dbReference type="EMBL" id="TGO05898.1"/>
    </source>
</evidence>
<keyword evidence="4 12" id="KW-0347">Helicase</keyword>
<dbReference type="SUPFAM" id="SSF52540">
    <property type="entry name" value="P-loop containing nucleoside triphosphate hydrolases"/>
    <property type="match status" value="1"/>
</dbReference>
<evidence type="ECO:0000259" key="11">
    <source>
        <dbReference type="PROSITE" id="PS51194"/>
    </source>
</evidence>
<keyword evidence="1" id="KW-0547">Nucleotide-binding</keyword>
<dbReference type="PROSITE" id="PS51192">
    <property type="entry name" value="HELICASE_ATP_BIND_1"/>
    <property type="match status" value="1"/>
</dbReference>
<evidence type="ECO:0000256" key="3">
    <source>
        <dbReference type="ARBA" id="ARBA00022801"/>
    </source>
</evidence>
<dbReference type="Pfam" id="PF08494">
    <property type="entry name" value="DEAD_assoc"/>
    <property type="match status" value="1"/>
</dbReference>
<dbReference type="Pfam" id="PF23236">
    <property type="entry name" value="WHD_2nd_Lhr"/>
    <property type="match status" value="2"/>
</dbReference>
<evidence type="ECO:0000256" key="7">
    <source>
        <dbReference type="ARBA" id="ARBA00023204"/>
    </source>
</evidence>
<feature type="compositionally biased region" description="Basic and acidic residues" evidence="9">
    <location>
        <begin position="334"/>
        <end position="356"/>
    </location>
</feature>
<evidence type="ECO:0000256" key="2">
    <source>
        <dbReference type="ARBA" id="ARBA00022763"/>
    </source>
</evidence>
<feature type="region of interest" description="Disordered" evidence="9">
    <location>
        <begin position="1570"/>
        <end position="1624"/>
    </location>
</feature>
<dbReference type="Gene3D" id="3.40.50.300">
    <property type="entry name" value="P-loop containing nucleotide triphosphate hydrolases"/>
    <property type="match status" value="2"/>
</dbReference>
<feature type="compositionally biased region" description="Low complexity" evidence="9">
    <location>
        <begin position="270"/>
        <end position="285"/>
    </location>
</feature>
<dbReference type="EMBL" id="RHPJ01000001">
    <property type="protein sequence ID" value="TGO05898.1"/>
    <property type="molecule type" value="Genomic_DNA"/>
</dbReference>
<keyword evidence="7" id="KW-0234">DNA repair</keyword>
<dbReference type="PROSITE" id="PS51194">
    <property type="entry name" value="HELICASE_CTER"/>
    <property type="match status" value="1"/>
</dbReference>
<dbReference type="SUPFAM" id="SSF46785">
    <property type="entry name" value="Winged helix' DNA-binding domain"/>
    <property type="match status" value="1"/>
</dbReference>
<gene>
    <name evidence="12" type="ORF">SERN_0090</name>
</gene>
<keyword evidence="5" id="KW-0067">ATP-binding</keyword>
<dbReference type="RefSeq" id="WP_135848187.1">
    <property type="nucleotide sequence ID" value="NZ_RHPJ01000001.1"/>
</dbReference>
<dbReference type="InterPro" id="IPR011545">
    <property type="entry name" value="DEAD/DEAH_box_helicase_dom"/>
</dbReference>
<name>A0A4Z1E4U1_9MICO</name>
<dbReference type="InterPro" id="IPR036390">
    <property type="entry name" value="WH_DNA-bd_sf"/>
</dbReference>
<dbReference type="Pfam" id="PF23235">
    <property type="entry name" value="WHD_3rd_Lhr"/>
    <property type="match status" value="1"/>
</dbReference>
<dbReference type="InterPro" id="IPR014001">
    <property type="entry name" value="Helicase_ATP-bd"/>
</dbReference>
<feature type="compositionally biased region" description="Low complexity" evidence="9">
    <location>
        <begin position="357"/>
        <end position="366"/>
    </location>
</feature>
<dbReference type="GO" id="GO:0016887">
    <property type="term" value="F:ATP hydrolysis activity"/>
    <property type="evidence" value="ECO:0007669"/>
    <property type="project" value="TreeGrafter"/>
</dbReference>
<dbReference type="InterPro" id="IPR052511">
    <property type="entry name" value="ATP-dep_Helicase"/>
</dbReference>
<evidence type="ECO:0000256" key="8">
    <source>
        <dbReference type="ARBA" id="ARBA00023235"/>
    </source>
</evidence>
<feature type="domain" description="Helicase C-terminal" evidence="11">
    <location>
        <begin position="295"/>
        <end position="492"/>
    </location>
</feature>
<dbReference type="Pfam" id="PF23234">
    <property type="entry name" value="WHD_4th_Lhr"/>
    <property type="match status" value="1"/>
</dbReference>
<evidence type="ECO:0000256" key="9">
    <source>
        <dbReference type="SAM" id="MobiDB-lite"/>
    </source>
</evidence>
<dbReference type="Pfam" id="PF00271">
    <property type="entry name" value="Helicase_C"/>
    <property type="match status" value="1"/>
</dbReference>
<keyword evidence="13" id="KW-1185">Reference proteome</keyword>
<evidence type="ECO:0000256" key="4">
    <source>
        <dbReference type="ARBA" id="ARBA00022806"/>
    </source>
</evidence>
<feature type="region of interest" description="Disordered" evidence="9">
    <location>
        <begin position="1393"/>
        <end position="1453"/>
    </location>
</feature>
<evidence type="ECO:0000256" key="5">
    <source>
        <dbReference type="ARBA" id="ARBA00022840"/>
    </source>
</evidence>
<dbReference type="InterPro" id="IPR001650">
    <property type="entry name" value="Helicase_C-like"/>
</dbReference>
<feature type="compositionally biased region" description="Polar residues" evidence="9">
    <location>
        <begin position="1422"/>
        <end position="1437"/>
    </location>
</feature>
<dbReference type="GO" id="GO:0006281">
    <property type="term" value="P:DNA repair"/>
    <property type="evidence" value="ECO:0007669"/>
    <property type="project" value="UniProtKB-KW"/>
</dbReference>
<dbReference type="InterPro" id="IPR045628">
    <property type="entry name" value="Lhr_WH_dom"/>
</dbReference>
<dbReference type="Proteomes" id="UP000297318">
    <property type="component" value="Unassembled WGS sequence"/>
</dbReference>
<dbReference type="Pfam" id="PF00270">
    <property type="entry name" value="DEAD"/>
    <property type="match status" value="1"/>
</dbReference>
<reference evidence="12 13" key="1">
    <citation type="submission" date="2018-11" db="EMBL/GenBank/DDBJ databases">
        <title>Complete genome sequencing of the Actinobacteria Serinibacter sp. K3-2.</title>
        <authorList>
            <person name="Rakitin A.L."/>
            <person name="Beletsky A.V."/>
            <person name="Mardanov A.V."/>
            <person name="Ravin N.V."/>
            <person name="Gromova A.S."/>
            <person name="Filippova S.N."/>
            <person name="Gal'Chenko V.F."/>
        </authorList>
    </citation>
    <scope>NUCLEOTIDE SEQUENCE [LARGE SCALE GENOMIC DNA]</scope>
    <source>
        <strain evidence="12 13">K3-2</strain>
    </source>
</reference>
<proteinExistence type="predicted"/>
<feature type="region of interest" description="Disordered" evidence="9">
    <location>
        <begin position="1172"/>
        <end position="1198"/>
    </location>
</feature>
<evidence type="ECO:0000256" key="6">
    <source>
        <dbReference type="ARBA" id="ARBA00023125"/>
    </source>
</evidence>
<dbReference type="InterPro" id="IPR013701">
    <property type="entry name" value="Lhr-like_DEAD/DEAH_assoc"/>
</dbReference>
<dbReference type="InterPro" id="IPR027417">
    <property type="entry name" value="P-loop_NTPase"/>
</dbReference>
<feature type="region of interest" description="Disordered" evidence="9">
    <location>
        <begin position="266"/>
        <end position="289"/>
    </location>
</feature>
<keyword evidence="8" id="KW-0413">Isomerase</keyword>
<keyword evidence="2" id="KW-0227">DNA damage</keyword>
<dbReference type="InterPro" id="IPR055369">
    <property type="entry name" value="WH2_Lhr"/>
</dbReference>
<comment type="caution">
    <text evidence="12">The sequence shown here is derived from an EMBL/GenBank/DDBJ whole genome shotgun (WGS) entry which is preliminary data.</text>
</comment>
<accession>A0A4Z1E4U1</accession>
<dbReference type="GO" id="GO:0005524">
    <property type="term" value="F:ATP binding"/>
    <property type="evidence" value="ECO:0007669"/>
    <property type="project" value="UniProtKB-KW"/>
</dbReference>
<keyword evidence="3" id="KW-0378">Hydrolase</keyword>
<dbReference type="GO" id="GO:0004386">
    <property type="term" value="F:helicase activity"/>
    <property type="evidence" value="ECO:0007669"/>
    <property type="project" value="UniProtKB-KW"/>
</dbReference>
<dbReference type="GO" id="GO:0003677">
    <property type="term" value="F:DNA binding"/>
    <property type="evidence" value="ECO:0007669"/>
    <property type="project" value="UniProtKB-KW"/>
</dbReference>
<feature type="compositionally biased region" description="Low complexity" evidence="9">
    <location>
        <begin position="1573"/>
        <end position="1586"/>
    </location>
</feature>
<feature type="domain" description="Helicase ATP-binding" evidence="10">
    <location>
        <begin position="34"/>
        <end position="226"/>
    </location>
</feature>
<evidence type="ECO:0000259" key="10">
    <source>
        <dbReference type="PROSITE" id="PS51192"/>
    </source>
</evidence>
<dbReference type="SMART" id="SM00490">
    <property type="entry name" value="HELICc"/>
    <property type="match status" value="1"/>
</dbReference>
<dbReference type="SMART" id="SM00487">
    <property type="entry name" value="DEXDc"/>
    <property type="match status" value="1"/>
</dbReference>
<protein>
    <submittedName>
        <fullName evidence="12">Putative ATP-dependent helicase lhr</fullName>
    </submittedName>
</protein>
<dbReference type="InterPro" id="IPR055367">
    <property type="entry name" value="WH4_Lhr"/>
</dbReference>
<dbReference type="PANTHER" id="PTHR47962:SF5">
    <property type="entry name" value="ATP-DEPENDENT HELICASE LHR-RELATED"/>
    <property type="match status" value="1"/>
</dbReference>
<keyword evidence="6" id="KW-0238">DNA-binding</keyword>
<evidence type="ECO:0000256" key="1">
    <source>
        <dbReference type="ARBA" id="ARBA00022741"/>
    </source>
</evidence>
<dbReference type="OrthoDB" id="9815222at2"/>
<feature type="compositionally biased region" description="Polar residues" evidence="9">
    <location>
        <begin position="1404"/>
        <end position="1415"/>
    </location>
</feature>
<dbReference type="PANTHER" id="PTHR47962">
    <property type="entry name" value="ATP-DEPENDENT HELICASE LHR-RELATED-RELATED"/>
    <property type="match status" value="1"/>
</dbReference>
<dbReference type="InterPro" id="IPR055368">
    <property type="entry name" value="WH3_Lhr"/>
</dbReference>
<feature type="region of interest" description="Disordered" evidence="9">
    <location>
        <begin position="113"/>
        <end position="132"/>
    </location>
</feature>
<feature type="region of interest" description="Disordered" evidence="9">
    <location>
        <begin position="334"/>
        <end position="372"/>
    </location>
</feature>
<sequence length="1735" mass="182086">MTSTPRGLERFSAATATWFTESFEAPTAAQVGAWDAVADGQHALVVAPTGSGKTLAAFLWAVDQLLTAPVPPPQERCRILYVSPLKALAADVERNLRSPLVGIARTTRTLGQEPPDVRVGVRTGDTPANERRTLATRPPDILITTPESLFLVLTSAAREGLTGITTVILDEVHVLAGSKRGAHLAVSLERLDDMLATPAQRIGLSATVRPVAGVATFLAGMRTPEDGGRAVRLVQPPSTKQLLIDVDVPVPDLTDLEEEIDDAPVSGPDLSGAAAGALPTPGLPSRGRTASVWPAVTRRVVDVISEHRTTLVFTNSRRGAERLTARLNEEWERRHAPDEDADLDHDLGRDDDHAAESDAGSAWAAEMPGQSGTALPTAGVIARAHHGSMSREARTAIEDDLKSGRLPAVVATSSLELGIDMGSIDVVVQIGSPPSVASALQRIGRAGHQVGAVSHGIVVPIHRGDLMPAVAATVQARVGGIEDVRGLSNPLDVLAQQVVAMLAVKDWPVADLARLLRRSAPYATLGDGSLHAVLDMLAGRYPSEDFAQLRPRIVWDRIENTLSARPGALRLAATSGGTIPDRGLYGVYLATGADDVAARGGRRVGELDEEMVFESRVGDTFTLGSSTWRIEDITPDRVLVTPAPGVPGRLPFWKGDQPGRPAELGMALGAMMRSAQESGDLAATVASWDVTDWTRDNLVGYLGEQLEAVGQLPSDTSIVVERFRDELGDWRLVIHSPYGSRVHAPWALALVGRLREQLGMDVAAMHSDDGIVLRLPDVDDPLEDWLLPAPDEAPASGGSTTVGLADLLLEPDEIQRAVIDALAGSAHFAARFREAAARSLLLPRRRPDGRQPLWQQRQRASQLLAVAARYPDFPVVLEAVRESLQDDFDTSALEELMRRIGRREVRIHEVTTSSPSPFARSLMFAYVGQFLYDGDAPLAERRAAALALDPELLTELLGQGAGDLADLLDPEAVLRVEAEVGLRTEQVRARDAEAVLDVVRRLGPIPTAEVAVRCLPDDAAVAAAAGDVTETSGATSSDTDTTSSATADSAATTSAAAEASVASSTARAEAWLRDLADQRRVMAVRVAGVEQWAVVEDAGRLRDALGTALPVGLPEALLAPVPDPLSDLVRRHARTHGPFTVSDLARRFGLAPGTLTPTLGLLEASGAVVAGRLRPPGARPGGTDGSPASDATGAASSPAVALTGEREYCDAEVLRRIRRRSLAAARADVEAVPAHVLGIYLPRWHQLGQLYGLDGLLSAVDQLAGAELDVADVETSILPSRVRSYSPGLLDELTSAGEVVWVGAGTGKVVLVPADAVPLLAPVPESLPGPTAAAVVDALERGGLFFRDIVSAVTEAAAAAGATAPSSSDVEDAVWEAVWAGHVTNDTFAPVRARTATSGGGSRSPRNGTSGTSATRARRMSRQSLMKESMLASSGARTGSRVPPRIATPPTMAGRWSLVGERSTEPTLRMTARAASLLERHGVVLRGIAQAEGVPGGFGALYPVLSRLEDSGRIRRGYLVEGQGAAQFALPECVDRLRADAGLRPGALVMAAADPANPYGSLVPWPRFGRSDGAAPGPGATTGSDLAADDHDTGTDGAASASDTRERRTPEVVDPAASTGTGARPRRVAGADVVLVDGRLVLFVERGGGSVLAMTDDGEDLALAAHALVDQAPDRYSGLTVRKVDGEGSLTSQAPAALALREAGFIATPRGLKLRAPAAAARGSNVRAAGRSPRA</sequence>
<feature type="region of interest" description="Disordered" evidence="9">
    <location>
        <begin position="1026"/>
        <end position="1048"/>
    </location>
</feature>
<evidence type="ECO:0000313" key="13">
    <source>
        <dbReference type="Proteomes" id="UP000297318"/>
    </source>
</evidence>